<reference evidence="2 3" key="1">
    <citation type="submission" date="2018-03" db="EMBL/GenBank/DDBJ databases">
        <title>Genomic Encyclopedia of Archaeal and Bacterial Type Strains, Phase II (KMG-II): from individual species to whole genera.</title>
        <authorList>
            <person name="Goeker M."/>
        </authorList>
    </citation>
    <scope>NUCLEOTIDE SEQUENCE [LARGE SCALE GENOMIC DNA]</scope>
    <source>
        <strain evidence="2 3">DSM 45601</strain>
    </source>
</reference>
<dbReference type="RefSeq" id="WP_106238143.1">
    <property type="nucleotide sequence ID" value="NZ_PVZC01000001.1"/>
</dbReference>
<evidence type="ECO:0008006" key="4">
    <source>
        <dbReference type="Google" id="ProtNLM"/>
    </source>
</evidence>
<feature type="region of interest" description="Disordered" evidence="1">
    <location>
        <begin position="1"/>
        <end position="32"/>
    </location>
</feature>
<accession>A0A2T0QCX4</accession>
<evidence type="ECO:0000313" key="3">
    <source>
        <dbReference type="Proteomes" id="UP000237846"/>
    </source>
</evidence>
<dbReference type="Proteomes" id="UP000237846">
    <property type="component" value="Unassembled WGS sequence"/>
</dbReference>
<evidence type="ECO:0000313" key="2">
    <source>
        <dbReference type="EMBL" id="PRY01804.1"/>
    </source>
</evidence>
<gene>
    <name evidence="2" type="ORF">CLV72_101400</name>
</gene>
<dbReference type="OrthoDB" id="3381577at2"/>
<proteinExistence type="predicted"/>
<name>A0A2T0QCX4_9ACTN</name>
<dbReference type="AlphaFoldDB" id="A0A2T0QCX4"/>
<evidence type="ECO:0000256" key="1">
    <source>
        <dbReference type="SAM" id="MobiDB-lite"/>
    </source>
</evidence>
<keyword evidence="3" id="KW-1185">Reference proteome</keyword>
<sequence length="103" mass="11481">MSPRRNARRRDEPPPTGRIGGIPRAESGPDGDWVVRAVTGAAADKTYVCPGCEQRIGAGVPHTVAWPSGDRGAENRRHWHTSCWTNRLNRGPRVRRSRDAPRY</sequence>
<dbReference type="EMBL" id="PVZC01000001">
    <property type="protein sequence ID" value="PRY01804.1"/>
    <property type="molecule type" value="Genomic_DNA"/>
</dbReference>
<protein>
    <recommendedName>
        <fullName evidence="4">ATP/GTP-binding protein</fullName>
    </recommendedName>
</protein>
<comment type="caution">
    <text evidence="2">The sequence shown here is derived from an EMBL/GenBank/DDBJ whole genome shotgun (WGS) entry which is preliminary data.</text>
</comment>
<organism evidence="2 3">
    <name type="scientific">Allonocardiopsis opalescens</name>
    <dbReference type="NCBI Taxonomy" id="1144618"/>
    <lineage>
        <taxon>Bacteria</taxon>
        <taxon>Bacillati</taxon>
        <taxon>Actinomycetota</taxon>
        <taxon>Actinomycetes</taxon>
        <taxon>Streptosporangiales</taxon>
        <taxon>Allonocardiopsis</taxon>
    </lineage>
</organism>